<dbReference type="AlphaFoldDB" id="A0A0G1HNL3"/>
<feature type="compositionally biased region" description="Basic and acidic residues" evidence="1">
    <location>
        <begin position="344"/>
        <end position="363"/>
    </location>
</feature>
<dbReference type="Proteomes" id="UP000034172">
    <property type="component" value="Unassembled WGS sequence"/>
</dbReference>
<gene>
    <name evidence="2" type="ORF">UW41_C0026G0002</name>
</gene>
<organism evidence="2 3">
    <name type="scientific">Candidatus Collierbacteria bacterium GW2011_GWC2_44_18</name>
    <dbReference type="NCBI Taxonomy" id="1618392"/>
    <lineage>
        <taxon>Bacteria</taxon>
        <taxon>Candidatus Collieribacteriota</taxon>
    </lineage>
</organism>
<evidence type="ECO:0000313" key="2">
    <source>
        <dbReference type="EMBL" id="KKT48510.1"/>
    </source>
</evidence>
<evidence type="ECO:0000256" key="1">
    <source>
        <dbReference type="SAM" id="MobiDB-lite"/>
    </source>
</evidence>
<name>A0A0G1HNL3_9BACT</name>
<proteinExistence type="predicted"/>
<comment type="caution">
    <text evidence="2">The sequence shown here is derived from an EMBL/GenBank/DDBJ whole genome shotgun (WGS) entry which is preliminary data.</text>
</comment>
<protein>
    <submittedName>
        <fullName evidence="2">Uncharacterized protein</fullName>
    </submittedName>
</protein>
<reference evidence="2 3" key="1">
    <citation type="journal article" date="2015" name="Nature">
        <title>rRNA introns, odd ribosomes, and small enigmatic genomes across a large radiation of phyla.</title>
        <authorList>
            <person name="Brown C.T."/>
            <person name="Hug L.A."/>
            <person name="Thomas B.C."/>
            <person name="Sharon I."/>
            <person name="Castelle C.J."/>
            <person name="Singh A."/>
            <person name="Wilkins M.J."/>
            <person name="Williams K.H."/>
            <person name="Banfield J.F."/>
        </authorList>
    </citation>
    <scope>NUCLEOTIDE SEQUENCE [LARGE SCALE GENOMIC DNA]</scope>
</reference>
<sequence length="371" mass="43041">MAQKRQNTALPPPEVKRVIRKLHLCRKDIDGWYAVPTLNPPPNRLSLETFLQEGQVDAVRVILPLLGNKILTRSIRKIDLVTGCGRGCHTCLADSSLPSRYFSYQSLQRLFHLKSFLNTLAKDRLRLGNTSDPSDHPQLVKIVKLILRQTKFLDRRMRNNSHGHKRHRVTVFTNYRPNNESQLNELLDLATKNQRRLTVVISLPLNKTDTVNDRFIKYARSCRNIFIKPKGHEVNARFKNIHIQDVRHETLIFTTGRRLSRPVLMAKKDTGCVVETDRELDYRHRGFVEIYFNPDALWLMAYSTIHESHTVRSYTPLNSTNLEVFSLLPYHPNNLIPPNWPGKTRPERSGEEANRIKKTDHTPKKSVTIVR</sequence>
<feature type="region of interest" description="Disordered" evidence="1">
    <location>
        <begin position="337"/>
        <end position="371"/>
    </location>
</feature>
<evidence type="ECO:0000313" key="3">
    <source>
        <dbReference type="Proteomes" id="UP000034172"/>
    </source>
</evidence>
<accession>A0A0G1HNL3</accession>
<dbReference type="EMBL" id="LCIE01000026">
    <property type="protein sequence ID" value="KKT48510.1"/>
    <property type="molecule type" value="Genomic_DNA"/>
</dbReference>